<feature type="transmembrane region" description="Helical" evidence="12">
    <location>
        <begin position="15"/>
        <end position="32"/>
    </location>
</feature>
<keyword evidence="8" id="KW-0249">Electron transport</keyword>
<dbReference type="PANTHER" id="PTHR30485">
    <property type="entry name" value="NI/FE-HYDROGENASE 1 B-TYPE CYTOCHROME SUBUNIT"/>
    <property type="match status" value="1"/>
</dbReference>
<organism evidence="14 15">
    <name type="scientific">Roseospira goensis</name>
    <dbReference type="NCBI Taxonomy" id="391922"/>
    <lineage>
        <taxon>Bacteria</taxon>
        <taxon>Pseudomonadati</taxon>
        <taxon>Pseudomonadota</taxon>
        <taxon>Alphaproteobacteria</taxon>
        <taxon>Rhodospirillales</taxon>
        <taxon>Rhodospirillaceae</taxon>
        <taxon>Roseospira</taxon>
    </lineage>
</organism>
<dbReference type="AlphaFoldDB" id="A0A7W6WKD3"/>
<evidence type="ECO:0000256" key="9">
    <source>
        <dbReference type="ARBA" id="ARBA00022989"/>
    </source>
</evidence>
<evidence type="ECO:0000256" key="5">
    <source>
        <dbReference type="ARBA" id="ARBA00022617"/>
    </source>
</evidence>
<keyword evidence="7" id="KW-0479">Metal-binding</keyword>
<comment type="caution">
    <text evidence="14">The sequence shown here is derived from an EMBL/GenBank/DDBJ whole genome shotgun (WGS) entry which is preliminary data.</text>
</comment>
<keyword evidence="9 12" id="KW-1133">Transmembrane helix</keyword>
<name>A0A7W6WKD3_9PROT</name>
<dbReference type="InterPro" id="IPR051542">
    <property type="entry name" value="Hydrogenase_cytochrome"/>
</dbReference>
<dbReference type="Proteomes" id="UP000555728">
    <property type="component" value="Unassembled WGS sequence"/>
</dbReference>
<comment type="similarity">
    <text evidence="2">Belongs to the HupC/HyaC/HydC family.</text>
</comment>
<evidence type="ECO:0000256" key="3">
    <source>
        <dbReference type="ARBA" id="ARBA00022448"/>
    </source>
</evidence>
<evidence type="ECO:0000256" key="7">
    <source>
        <dbReference type="ARBA" id="ARBA00022723"/>
    </source>
</evidence>
<evidence type="ECO:0000256" key="10">
    <source>
        <dbReference type="ARBA" id="ARBA00023004"/>
    </source>
</evidence>
<dbReference type="GO" id="GO:0022904">
    <property type="term" value="P:respiratory electron transport chain"/>
    <property type="evidence" value="ECO:0007669"/>
    <property type="project" value="InterPro"/>
</dbReference>
<dbReference type="Pfam" id="PF01292">
    <property type="entry name" value="Ni_hydr_CYTB"/>
    <property type="match status" value="1"/>
</dbReference>
<evidence type="ECO:0000256" key="1">
    <source>
        <dbReference type="ARBA" id="ARBA00004651"/>
    </source>
</evidence>
<feature type="transmembrane region" description="Helical" evidence="12">
    <location>
        <begin position="52"/>
        <end position="70"/>
    </location>
</feature>
<reference evidence="14 15" key="1">
    <citation type="submission" date="2020-08" db="EMBL/GenBank/DDBJ databases">
        <title>Genome sequencing of Purple Non-Sulfur Bacteria from various extreme environments.</title>
        <authorList>
            <person name="Mayer M."/>
        </authorList>
    </citation>
    <scope>NUCLEOTIDE SEQUENCE [LARGE SCALE GENOMIC DNA]</scope>
    <source>
        <strain evidence="14 15">JA135</strain>
    </source>
</reference>
<evidence type="ECO:0000256" key="12">
    <source>
        <dbReference type="SAM" id="Phobius"/>
    </source>
</evidence>
<feature type="domain" description="Cytochrome b561 bacterial/Ni-hydrogenase" evidence="13">
    <location>
        <begin position="8"/>
        <end position="197"/>
    </location>
</feature>
<keyword evidence="6 12" id="KW-0812">Transmembrane</keyword>
<dbReference type="PRINTS" id="PR00161">
    <property type="entry name" value="NIHGNASECYTB"/>
</dbReference>
<keyword evidence="3" id="KW-0813">Transport</keyword>
<evidence type="ECO:0000256" key="8">
    <source>
        <dbReference type="ARBA" id="ARBA00022982"/>
    </source>
</evidence>
<dbReference type="EMBL" id="JACIGI010000006">
    <property type="protein sequence ID" value="MBB4285317.1"/>
    <property type="molecule type" value="Genomic_DNA"/>
</dbReference>
<dbReference type="PANTHER" id="PTHR30485:SF1">
    <property type="entry name" value="CYTOCHROME YDHU-RELATED"/>
    <property type="match status" value="1"/>
</dbReference>
<evidence type="ECO:0000259" key="13">
    <source>
        <dbReference type="Pfam" id="PF01292"/>
    </source>
</evidence>
<accession>A0A7W6WKD3</accession>
<dbReference type="InterPro" id="IPR016174">
    <property type="entry name" value="Di-haem_cyt_TM"/>
</dbReference>
<keyword evidence="15" id="KW-1185">Reference proteome</keyword>
<dbReference type="GO" id="GO:0005506">
    <property type="term" value="F:iron ion binding"/>
    <property type="evidence" value="ECO:0007669"/>
    <property type="project" value="InterPro"/>
</dbReference>
<evidence type="ECO:0000313" key="14">
    <source>
        <dbReference type="EMBL" id="MBB4285317.1"/>
    </source>
</evidence>
<keyword evidence="10" id="KW-0408">Iron</keyword>
<proteinExistence type="inferred from homology"/>
<dbReference type="Gene3D" id="1.20.950.20">
    <property type="entry name" value="Transmembrane di-heme cytochromes, Chain C"/>
    <property type="match status" value="1"/>
</dbReference>
<keyword evidence="4" id="KW-1003">Cell membrane</keyword>
<evidence type="ECO:0000256" key="2">
    <source>
        <dbReference type="ARBA" id="ARBA00008622"/>
    </source>
</evidence>
<gene>
    <name evidence="14" type="ORF">GGD88_001034</name>
</gene>
<dbReference type="GO" id="GO:0020037">
    <property type="term" value="F:heme binding"/>
    <property type="evidence" value="ECO:0007669"/>
    <property type="project" value="TreeGrafter"/>
</dbReference>
<dbReference type="GO" id="GO:0009055">
    <property type="term" value="F:electron transfer activity"/>
    <property type="evidence" value="ECO:0007669"/>
    <property type="project" value="InterPro"/>
</dbReference>
<sequence>MTKERVMVFSRFERFWHWFQAVLIVALMITGFEVNGAYEWLGYEAAAQWHRWTAWVLIWLWVFAIFWHLITGEWKQYVPTPRGMIDVIRYYTVGIFDPGVSHPYKKTRLAKHNPVQRVAYSTFNILITPIIWITGLLYMFYNDWGALGLDGLITLSGVALVHTAAAFAMLVFFIGHVYMAGFTAKPFYGYLKAMLTGYEELEPHPDNSAGRPDRPNARPAP</sequence>
<dbReference type="SUPFAM" id="SSF81342">
    <property type="entry name" value="Transmembrane di-heme cytochromes"/>
    <property type="match status" value="1"/>
</dbReference>
<feature type="transmembrane region" description="Helical" evidence="12">
    <location>
        <begin position="153"/>
        <end position="178"/>
    </location>
</feature>
<evidence type="ECO:0000313" key="15">
    <source>
        <dbReference type="Proteomes" id="UP000555728"/>
    </source>
</evidence>
<feature type="transmembrane region" description="Helical" evidence="12">
    <location>
        <begin position="118"/>
        <end position="141"/>
    </location>
</feature>
<evidence type="ECO:0000256" key="6">
    <source>
        <dbReference type="ARBA" id="ARBA00022692"/>
    </source>
</evidence>
<comment type="subcellular location">
    <subcellularLocation>
        <location evidence="1">Cell membrane</location>
        <topology evidence="1">Multi-pass membrane protein</topology>
    </subcellularLocation>
</comment>
<evidence type="ECO:0000256" key="11">
    <source>
        <dbReference type="ARBA" id="ARBA00023136"/>
    </source>
</evidence>
<keyword evidence="11 12" id="KW-0472">Membrane</keyword>
<evidence type="ECO:0000256" key="4">
    <source>
        <dbReference type="ARBA" id="ARBA00022475"/>
    </source>
</evidence>
<keyword evidence="5" id="KW-0349">Heme</keyword>
<dbReference type="InterPro" id="IPR000516">
    <property type="entry name" value="Ni-dep_Hydgase_cyt-B"/>
</dbReference>
<dbReference type="GO" id="GO:0005886">
    <property type="term" value="C:plasma membrane"/>
    <property type="evidence" value="ECO:0007669"/>
    <property type="project" value="UniProtKB-SubCell"/>
</dbReference>
<protein>
    <submittedName>
        <fullName evidence="14">Thiosulfate reductase cytochrome b subunit</fullName>
    </submittedName>
</protein>
<dbReference type="InterPro" id="IPR011577">
    <property type="entry name" value="Cyt_b561_bac/Ni-Hgenase"/>
</dbReference>
<dbReference type="RefSeq" id="WP_184432400.1">
    <property type="nucleotide sequence ID" value="NZ_JACIGI010000006.1"/>
</dbReference>